<proteinExistence type="predicted"/>
<accession>A0A178MTP4</accession>
<evidence type="ECO:0000313" key="2">
    <source>
        <dbReference type="Proteomes" id="UP000078428"/>
    </source>
</evidence>
<dbReference type="InterPro" id="IPR016084">
    <property type="entry name" value="Haem_Oase-like_multi-hlx"/>
</dbReference>
<dbReference type="EMBL" id="LWQT01000044">
    <property type="protein sequence ID" value="OAN52187.1"/>
    <property type="molecule type" value="Genomic_DNA"/>
</dbReference>
<dbReference type="Gene3D" id="1.20.910.10">
    <property type="entry name" value="Heme oxygenase-like"/>
    <property type="match status" value="1"/>
</dbReference>
<dbReference type="InterPro" id="IPR016053">
    <property type="entry name" value="Haem_Oase-like"/>
</dbReference>
<dbReference type="Pfam" id="PF01126">
    <property type="entry name" value="Heme_oxygenase"/>
    <property type="match status" value="2"/>
</dbReference>
<keyword evidence="2" id="KW-1185">Reference proteome</keyword>
<name>A0A178MTP4_9PROT</name>
<dbReference type="Proteomes" id="UP000078428">
    <property type="component" value="Unassembled WGS sequence"/>
</dbReference>
<dbReference type="STRING" id="1285242.A6A04_00325"/>
<dbReference type="RefSeq" id="WP_068490968.1">
    <property type="nucleotide sequence ID" value="NZ_LWQT01000044.1"/>
</dbReference>
<comment type="caution">
    <text evidence="1">The sequence shown here is derived from an EMBL/GenBank/DDBJ whole genome shotgun (WGS) entry which is preliminary data.</text>
</comment>
<reference evidence="1 2" key="1">
    <citation type="submission" date="2016-04" db="EMBL/GenBank/DDBJ databases">
        <title>Draft genome sequence of freshwater magnetotactic bacteria Magnetospirillum marisnigri SP-1 and Magnetospirillum moscoviense BB-1.</title>
        <authorList>
            <person name="Koziaeva V."/>
            <person name="Dziuba M.V."/>
            <person name="Ivanov T.M."/>
            <person name="Kuznetsov B."/>
            <person name="Grouzdev D.S."/>
        </authorList>
    </citation>
    <scope>NUCLEOTIDE SEQUENCE [LARGE SCALE GENOMIC DNA]</scope>
    <source>
        <strain evidence="1 2">SP-1</strain>
    </source>
</reference>
<dbReference type="OrthoDB" id="9149607at2"/>
<dbReference type="GO" id="GO:0006788">
    <property type="term" value="P:heme oxidation"/>
    <property type="evidence" value="ECO:0007669"/>
    <property type="project" value="InterPro"/>
</dbReference>
<organism evidence="1 2">
    <name type="scientific">Paramagnetospirillum marisnigri</name>
    <dbReference type="NCBI Taxonomy" id="1285242"/>
    <lineage>
        <taxon>Bacteria</taxon>
        <taxon>Pseudomonadati</taxon>
        <taxon>Pseudomonadota</taxon>
        <taxon>Alphaproteobacteria</taxon>
        <taxon>Rhodospirillales</taxon>
        <taxon>Magnetospirillaceae</taxon>
        <taxon>Paramagnetospirillum</taxon>
    </lineage>
</organism>
<protein>
    <recommendedName>
        <fullName evidence="3">Heme oxygenase</fullName>
    </recommendedName>
</protein>
<dbReference type="SUPFAM" id="SSF48613">
    <property type="entry name" value="Heme oxygenase-like"/>
    <property type="match status" value="1"/>
</dbReference>
<gene>
    <name evidence="1" type="ORF">A6A04_00325</name>
</gene>
<sequence>MSQAGAWAALRAATAEAHATLESVPLNRRLFAEDFSQAELTGLLNRMVSVYRPLERRLVGVEPALSLVYRPRLPLLLDGLAVLGAAATAADIPAPVLDHDDARLGALYVIEGSSMGGQMIHQQLSARHPAAALAVFLPHGDGAGEAWRAFRAALDTRLTRPEALERATAAAIATFRMFHQALSANWS</sequence>
<dbReference type="AlphaFoldDB" id="A0A178MTP4"/>
<dbReference type="CDD" id="cd19166">
    <property type="entry name" value="HemeO-bac"/>
    <property type="match status" value="1"/>
</dbReference>
<evidence type="ECO:0000313" key="1">
    <source>
        <dbReference type="EMBL" id="OAN52187.1"/>
    </source>
</evidence>
<dbReference type="GO" id="GO:0004392">
    <property type="term" value="F:heme oxygenase (decyclizing) activity"/>
    <property type="evidence" value="ECO:0007669"/>
    <property type="project" value="InterPro"/>
</dbReference>
<evidence type="ECO:0008006" key="3">
    <source>
        <dbReference type="Google" id="ProtNLM"/>
    </source>
</evidence>